<dbReference type="EMBL" id="AHPL01000007">
    <property type="protein sequence ID" value="KEC55437.1"/>
    <property type="molecule type" value="Genomic_DNA"/>
</dbReference>
<protein>
    <recommendedName>
        <fullName evidence="3">SsrA-binding protein</fullName>
    </recommendedName>
    <alternativeName>
        <fullName evidence="3">Small protein B</fullName>
    </alternativeName>
</protein>
<dbReference type="STRING" id="1134510.O9A_00717"/>
<organism evidence="4 5">
    <name type="scientific">Bartonella koehlerae C-29</name>
    <dbReference type="NCBI Taxonomy" id="1134510"/>
    <lineage>
        <taxon>Bacteria</taxon>
        <taxon>Pseudomonadati</taxon>
        <taxon>Pseudomonadota</taxon>
        <taxon>Alphaproteobacteria</taxon>
        <taxon>Hyphomicrobiales</taxon>
        <taxon>Bartonellaceae</taxon>
        <taxon>Bartonella</taxon>
    </lineage>
</organism>
<dbReference type="NCBIfam" id="NF003843">
    <property type="entry name" value="PRK05422.1"/>
    <property type="match status" value="1"/>
</dbReference>
<dbReference type="SUPFAM" id="SSF74982">
    <property type="entry name" value="Small protein B (SmpB)"/>
    <property type="match status" value="1"/>
</dbReference>
<dbReference type="InterPro" id="IPR023620">
    <property type="entry name" value="SmpB"/>
</dbReference>
<evidence type="ECO:0000256" key="3">
    <source>
        <dbReference type="HAMAP-Rule" id="MF_00023"/>
    </source>
</evidence>
<keyword evidence="1 3" id="KW-0963">Cytoplasm</keyword>
<evidence type="ECO:0000313" key="5">
    <source>
        <dbReference type="Proteomes" id="UP000027015"/>
    </source>
</evidence>
<dbReference type="InterPro" id="IPR000037">
    <property type="entry name" value="SsrA-bd_prot"/>
</dbReference>
<dbReference type="AlphaFoldDB" id="A0A067WHP8"/>
<gene>
    <name evidence="3" type="primary">smpB</name>
    <name evidence="4" type="ORF">O9A_00717</name>
</gene>
<dbReference type="GO" id="GO:0070929">
    <property type="term" value="P:trans-translation"/>
    <property type="evidence" value="ECO:0007669"/>
    <property type="project" value="UniProtKB-UniRule"/>
</dbReference>
<keyword evidence="5" id="KW-1185">Reference proteome</keyword>
<dbReference type="eggNOG" id="COG0691">
    <property type="taxonomic scope" value="Bacteria"/>
</dbReference>
<dbReference type="HOGENOM" id="CLU_108953_0_1_5"/>
<evidence type="ECO:0000313" key="4">
    <source>
        <dbReference type="EMBL" id="KEC55437.1"/>
    </source>
</evidence>
<comment type="caution">
    <text evidence="4">The sequence shown here is derived from an EMBL/GenBank/DDBJ whole genome shotgun (WGS) entry which is preliminary data.</text>
</comment>
<comment type="similarity">
    <text evidence="3">Belongs to the SmpB family.</text>
</comment>
<accession>A0A067WHP8</accession>
<dbReference type="GO" id="GO:0003723">
    <property type="term" value="F:RNA binding"/>
    <property type="evidence" value="ECO:0007669"/>
    <property type="project" value="UniProtKB-UniRule"/>
</dbReference>
<dbReference type="PANTHER" id="PTHR30308">
    <property type="entry name" value="TMRNA-BINDING COMPONENT OF TRANS-TRANSLATION TAGGING COMPLEX"/>
    <property type="match status" value="1"/>
</dbReference>
<reference evidence="4 5" key="1">
    <citation type="submission" date="2012-04" db="EMBL/GenBank/DDBJ databases">
        <title>The Genome Sequence of Bartonella koehlerae C-29.</title>
        <authorList>
            <consortium name="The Broad Institute Genome Sequencing Platform"/>
            <consortium name="The Broad Institute Genome Sequencing Center for Infectious Disease"/>
            <person name="Feldgarden M."/>
            <person name="Kirby J."/>
            <person name="Kosoy M."/>
            <person name="Birtles R."/>
            <person name="Probert W.S."/>
            <person name="Chiaraviglio L."/>
            <person name="Walker B."/>
            <person name="Young S.K."/>
            <person name="Zeng Q."/>
            <person name="Gargeya S."/>
            <person name="Fitzgerald M."/>
            <person name="Haas B."/>
            <person name="Abouelleil A."/>
            <person name="Alvarado L."/>
            <person name="Arachchi H.M."/>
            <person name="Berlin A.M."/>
            <person name="Chapman S.B."/>
            <person name="Goldberg J."/>
            <person name="Griggs A."/>
            <person name="Gujja S."/>
            <person name="Hansen M."/>
            <person name="Howarth C."/>
            <person name="Imamovic A."/>
            <person name="Larimer J."/>
            <person name="McCowen C."/>
            <person name="Montmayeur A."/>
            <person name="Murphy C."/>
            <person name="Neiman D."/>
            <person name="Pearson M."/>
            <person name="Priest M."/>
            <person name="Roberts A."/>
            <person name="Saif S."/>
            <person name="Shea T."/>
            <person name="Sisk P."/>
            <person name="Sykes S."/>
            <person name="Wortman J."/>
            <person name="Nusbaum C."/>
            <person name="Birren B."/>
        </authorList>
    </citation>
    <scope>NUCLEOTIDE SEQUENCE [LARGE SCALE GENOMIC DNA]</scope>
    <source>
        <strain evidence="4 5">C-29</strain>
    </source>
</reference>
<dbReference type="GO" id="GO:0070930">
    <property type="term" value="P:trans-translation-dependent protein tagging"/>
    <property type="evidence" value="ECO:0007669"/>
    <property type="project" value="TreeGrafter"/>
</dbReference>
<name>A0A067WHP8_9HYPH</name>
<evidence type="ECO:0000256" key="1">
    <source>
        <dbReference type="ARBA" id="ARBA00022490"/>
    </source>
</evidence>
<dbReference type="CDD" id="cd09294">
    <property type="entry name" value="SmpB"/>
    <property type="match status" value="1"/>
</dbReference>
<dbReference type="PATRIC" id="fig|1134510.3.peg.831"/>
<keyword evidence="2 3" id="KW-0694">RNA-binding</keyword>
<comment type="subcellular location">
    <subcellularLocation>
        <location evidence="3">Cytoplasm</location>
    </subcellularLocation>
    <text evidence="3">The tmRNA-SmpB complex associates with stalled 70S ribosomes.</text>
</comment>
<sequence>MQRCTVRVCLKNEVIYTVAMNKKKNAPVRKIIADNRKARFNYEILDNLEVGLVLQGAEVKSLRSNHANIAESYASFENGELWLVNSYIPEYTQANRFNHEPRRLRKLLISKREMARFFNATSREGMTLVPLKLYFNERGRAKLEIALARGKKLHDKRETEKKRDWGREKARLLKRYG</sequence>
<dbReference type="PANTHER" id="PTHR30308:SF2">
    <property type="entry name" value="SSRA-BINDING PROTEIN"/>
    <property type="match status" value="1"/>
</dbReference>
<dbReference type="Gene3D" id="2.40.280.10">
    <property type="match status" value="1"/>
</dbReference>
<dbReference type="Pfam" id="PF01668">
    <property type="entry name" value="SmpB"/>
    <property type="match status" value="1"/>
</dbReference>
<proteinExistence type="inferred from homology"/>
<comment type="function">
    <text evidence="3">Required for rescue of stalled ribosomes mediated by trans-translation. Binds to transfer-messenger RNA (tmRNA), required for stable association of tmRNA with ribosomes. tmRNA and SmpB together mimic tRNA shape, replacing the anticodon stem-loop with SmpB. tmRNA is encoded by the ssrA gene; the 2 termini fold to resemble tRNA(Ala) and it encodes a 'tag peptide', a short internal open reading frame. During trans-translation Ala-aminoacylated tmRNA acts like a tRNA, entering the A-site of stalled ribosomes, displacing the stalled mRNA. The ribosome then switches to translate the ORF on the tmRNA; the nascent peptide is terminated with the 'tag peptide' encoded by the tmRNA and targeted for degradation. The ribosome is freed to recommence translation, which seems to be the essential function of trans-translation.</text>
</comment>
<dbReference type="GO" id="GO:0005829">
    <property type="term" value="C:cytosol"/>
    <property type="evidence" value="ECO:0007669"/>
    <property type="project" value="TreeGrafter"/>
</dbReference>
<dbReference type="HAMAP" id="MF_00023">
    <property type="entry name" value="SmpB"/>
    <property type="match status" value="1"/>
</dbReference>
<evidence type="ECO:0000256" key="2">
    <source>
        <dbReference type="ARBA" id="ARBA00022884"/>
    </source>
</evidence>
<dbReference type="Proteomes" id="UP000027015">
    <property type="component" value="Unassembled WGS sequence"/>
</dbReference>
<dbReference type="NCBIfam" id="TIGR00086">
    <property type="entry name" value="smpB"/>
    <property type="match status" value="1"/>
</dbReference>